<evidence type="ECO:0000256" key="1">
    <source>
        <dbReference type="SAM" id="MobiDB-lite"/>
    </source>
</evidence>
<accession>A0A2S2R223</accession>
<feature type="region of interest" description="Disordered" evidence="1">
    <location>
        <begin position="103"/>
        <end position="138"/>
    </location>
</feature>
<feature type="compositionally biased region" description="Basic residues" evidence="1">
    <location>
        <begin position="122"/>
        <end position="138"/>
    </location>
</feature>
<reference evidence="2" key="1">
    <citation type="submission" date="2018-04" db="EMBL/GenBank/DDBJ databases">
        <title>Transcriptome assembly of Sipha flava.</title>
        <authorList>
            <person name="Scully E.D."/>
            <person name="Geib S.M."/>
            <person name="Palmer N.A."/>
            <person name="Koch K."/>
            <person name="Bradshaw J."/>
            <person name="Heng-Moss T."/>
            <person name="Sarath G."/>
        </authorList>
    </citation>
    <scope>NUCLEOTIDE SEQUENCE</scope>
</reference>
<proteinExistence type="predicted"/>
<dbReference type="EMBL" id="GGMS01014846">
    <property type="protein sequence ID" value="MBY84049.1"/>
    <property type="molecule type" value="Transcribed_RNA"/>
</dbReference>
<name>A0A2S2R223_9HEMI</name>
<gene>
    <name evidence="2" type="ORF">g.89473</name>
</gene>
<sequence>MSKSRGPPDRSGPLCWTRNEATLTASVSNGSSCGDRVVGTGRAGETVAVETRWDFRATGRVQQHTSRRKRSSPKDTIITRIAAEALKLYGQLWPVGTAGRFRSFSGKRFGRRPPPQPSPLPKSRRTFLKHRRPLPGNH</sequence>
<evidence type="ECO:0000313" key="2">
    <source>
        <dbReference type="EMBL" id="MBY84049.1"/>
    </source>
</evidence>
<protein>
    <submittedName>
        <fullName evidence="2">Uncharacterized protein</fullName>
    </submittedName>
</protein>
<organism evidence="2">
    <name type="scientific">Sipha flava</name>
    <name type="common">yellow sugarcane aphid</name>
    <dbReference type="NCBI Taxonomy" id="143950"/>
    <lineage>
        <taxon>Eukaryota</taxon>
        <taxon>Metazoa</taxon>
        <taxon>Ecdysozoa</taxon>
        <taxon>Arthropoda</taxon>
        <taxon>Hexapoda</taxon>
        <taxon>Insecta</taxon>
        <taxon>Pterygota</taxon>
        <taxon>Neoptera</taxon>
        <taxon>Paraneoptera</taxon>
        <taxon>Hemiptera</taxon>
        <taxon>Sternorrhyncha</taxon>
        <taxon>Aphidomorpha</taxon>
        <taxon>Aphidoidea</taxon>
        <taxon>Aphididae</taxon>
        <taxon>Sipha</taxon>
    </lineage>
</organism>
<dbReference type="AlphaFoldDB" id="A0A2S2R223"/>